<dbReference type="InterPro" id="IPR051043">
    <property type="entry name" value="Sulfatase_Mod_Factor_Kinase"/>
</dbReference>
<evidence type="ECO:0000259" key="1">
    <source>
        <dbReference type="Pfam" id="PF03781"/>
    </source>
</evidence>
<dbReference type="InterPro" id="IPR005532">
    <property type="entry name" value="SUMF_dom"/>
</dbReference>
<dbReference type="STRING" id="310780.SAMN05216267_103361"/>
<dbReference type="AlphaFoldDB" id="A0A1H8R956"/>
<dbReference type="SUPFAM" id="SSF48371">
    <property type="entry name" value="ARM repeat"/>
    <property type="match status" value="1"/>
</dbReference>
<dbReference type="Proteomes" id="UP000181951">
    <property type="component" value="Unassembled WGS sequence"/>
</dbReference>
<feature type="domain" description="Sulfatase-modifying factor enzyme-like" evidence="1">
    <location>
        <begin position="185"/>
        <end position="451"/>
    </location>
</feature>
<proteinExistence type="predicted"/>
<dbReference type="Gene3D" id="1.25.10.10">
    <property type="entry name" value="Leucine-rich Repeat Variant"/>
    <property type="match status" value="1"/>
</dbReference>
<dbReference type="SUPFAM" id="SSF56436">
    <property type="entry name" value="C-type lectin-like"/>
    <property type="match status" value="1"/>
</dbReference>
<sequence length="456" mass="50906">MVGHLVSETVEIPPEYLKVDGSSDERYWASVRSVIGLADKDGQDAPGIPLLISLSAHHPEWPVRAAAVRILAGRHRQVPEAASAVAAASHDPVDWVAFTALKTATEHRIDAAVPDLIRISGWPSNFTRPDFTRKPVGCGAAFTKRALLAIFGSTDPGRLRQLEDEYFSQMRARIREHTERPRRHQDVVLVPAGPFMAGVAEPGTGPFRMTQGDNPLRAEHLDAYYIDRTTVTNARYRQFLADIAGSTRFDHPDQPEGRDHQPVHAHDPRFNAPGMPVVGVDWYDAWAFARWSGGSLPSELQWEKAARGTDGRTYPWGDDWDPARVNYVERSYGTAVADLDELEALLVTTTDSDVPAHPVLPSDSLPQGASPYGALQMSGNVWELTRTNFYTGQDMDPFFKGRHPMEFMNRKDAFHVLRGGTWTSPQTCLTTYYRGKDLITDFHNEVGFRCVYEVTR</sequence>
<dbReference type="PANTHER" id="PTHR23150">
    <property type="entry name" value="SULFATASE MODIFYING FACTOR 1, 2"/>
    <property type="match status" value="1"/>
</dbReference>
<dbReference type="InterPro" id="IPR011989">
    <property type="entry name" value="ARM-like"/>
</dbReference>
<keyword evidence="3" id="KW-1185">Reference proteome</keyword>
<organism evidence="2 3">
    <name type="scientific">Actinacidiphila rubida</name>
    <dbReference type="NCBI Taxonomy" id="310780"/>
    <lineage>
        <taxon>Bacteria</taxon>
        <taxon>Bacillati</taxon>
        <taxon>Actinomycetota</taxon>
        <taxon>Actinomycetes</taxon>
        <taxon>Kitasatosporales</taxon>
        <taxon>Streptomycetaceae</taxon>
        <taxon>Actinacidiphila</taxon>
    </lineage>
</organism>
<dbReference type="InterPro" id="IPR016024">
    <property type="entry name" value="ARM-type_fold"/>
</dbReference>
<accession>A0A1H8R956</accession>
<dbReference type="Gene3D" id="3.90.1580.10">
    <property type="entry name" value="paralog of FGE (formylglycine-generating enzyme)"/>
    <property type="match status" value="1"/>
</dbReference>
<dbReference type="InterPro" id="IPR042095">
    <property type="entry name" value="SUMF_sf"/>
</dbReference>
<name>A0A1H8R956_9ACTN</name>
<dbReference type="GO" id="GO:0120147">
    <property type="term" value="F:formylglycine-generating oxidase activity"/>
    <property type="evidence" value="ECO:0007669"/>
    <property type="project" value="TreeGrafter"/>
</dbReference>
<reference evidence="2 3" key="1">
    <citation type="submission" date="2016-10" db="EMBL/GenBank/DDBJ databases">
        <authorList>
            <person name="de Groot N.N."/>
        </authorList>
    </citation>
    <scope>NUCLEOTIDE SEQUENCE [LARGE SCALE GENOMIC DNA]</scope>
    <source>
        <strain evidence="2 3">CGMCC 4.2026</strain>
    </source>
</reference>
<gene>
    <name evidence="2" type="ORF">SAMN05216267_103361</name>
</gene>
<dbReference type="EMBL" id="FODD01000033">
    <property type="protein sequence ID" value="SEO62902.1"/>
    <property type="molecule type" value="Genomic_DNA"/>
</dbReference>
<evidence type="ECO:0000313" key="2">
    <source>
        <dbReference type="EMBL" id="SEO62902.1"/>
    </source>
</evidence>
<dbReference type="PANTHER" id="PTHR23150:SF19">
    <property type="entry name" value="FORMYLGLYCINE-GENERATING ENZYME"/>
    <property type="match status" value="1"/>
</dbReference>
<protein>
    <submittedName>
        <fullName evidence="2">Formylglycine-generating enzyme, required for sulfatase activity, contains SUMF1/FGE domain</fullName>
    </submittedName>
</protein>
<dbReference type="Pfam" id="PF03781">
    <property type="entry name" value="FGE-sulfatase"/>
    <property type="match status" value="1"/>
</dbReference>
<evidence type="ECO:0000313" key="3">
    <source>
        <dbReference type="Proteomes" id="UP000181951"/>
    </source>
</evidence>
<dbReference type="InterPro" id="IPR016187">
    <property type="entry name" value="CTDL_fold"/>
</dbReference>